<gene>
    <name evidence="5" type="ORF">KUTeg_000758</name>
</gene>
<evidence type="ECO:0000313" key="6">
    <source>
        <dbReference type="Proteomes" id="UP001217089"/>
    </source>
</evidence>
<comment type="caution">
    <text evidence="5">The sequence shown here is derived from an EMBL/GenBank/DDBJ whole genome shotgun (WGS) entry which is preliminary data.</text>
</comment>
<dbReference type="InterPro" id="IPR027443">
    <property type="entry name" value="IPNS-like_sf"/>
</dbReference>
<feature type="compositionally biased region" description="Polar residues" evidence="2">
    <location>
        <begin position="144"/>
        <end position="157"/>
    </location>
</feature>
<dbReference type="Gene3D" id="1.25.40.10">
    <property type="entry name" value="Tetratricopeptide repeat domain"/>
    <property type="match status" value="1"/>
</dbReference>
<dbReference type="PANTHER" id="PTHR12366">
    <property type="entry name" value="ASPARTYL/ASPARAGINYL BETA-HYDROXYLASE"/>
    <property type="match status" value="1"/>
</dbReference>
<evidence type="ECO:0000256" key="3">
    <source>
        <dbReference type="SAM" id="Phobius"/>
    </source>
</evidence>
<dbReference type="InterPro" id="IPR011990">
    <property type="entry name" value="TPR-like_helical_dom_sf"/>
</dbReference>
<feature type="region of interest" description="Disordered" evidence="2">
    <location>
        <begin position="111"/>
        <end position="243"/>
    </location>
</feature>
<dbReference type="EMBL" id="JARBDR010000018">
    <property type="protein sequence ID" value="KAJ8322287.1"/>
    <property type="molecule type" value="Genomic_DNA"/>
</dbReference>
<feature type="compositionally biased region" description="Polar residues" evidence="2">
    <location>
        <begin position="196"/>
        <end position="224"/>
    </location>
</feature>
<dbReference type="SUPFAM" id="SSF48452">
    <property type="entry name" value="TPR-like"/>
    <property type="match status" value="1"/>
</dbReference>
<dbReference type="Pfam" id="PF05118">
    <property type="entry name" value="Asp_Arg_Hydrox"/>
    <property type="match status" value="1"/>
</dbReference>
<sequence length="569" mass="65124">MGNKKKKYRGYTEERNKTEDKELKKKNESNQSGSLKLFILVGLGVVVVPVIVAVVYSNEDYQQYISDVLKNGKELWDSVNKRKIERKDEIINGNENNKEKFVSDQNKLYEETNRHVDSQNPSSRESASQGMSHTKQNINDERSTQNIKTSKTEQNQTDDVKHQENKSKLARDLKSDCESKDGTTSELCSERDNSEKVQSGSKSDTTSVEQETGSQTETASFEQARSSKTETLKTKKESDSELKSTVKEIPYEKIAITNHRDFQFREELDEADMLLDKDNLEEALRGYDKVLAKYPESPRAIYGKAETLDKTAEKQRSNSLLEEAIATFQKVLDTEDVPGELAIKAGTRMADRQQFRGWGGKAVKTLKILCKRFPDNVDLKKKLGVGYLIIGQIEKSKQIFRELYEKGAQKGLFLSAYQRSLYNVDHLTGRPWWKPDQTGYKTYLKDNWRVIKEEGMKIKENCAKAPRTCELIDKIPDAKGLMHPGVHVWPHCGPTNCRIRAHLGLVVPKGPRIRVGNTTRQWSVGKFIIFDDSFEHEVWHNGTELRLVLIVDFWHPELSALEKRDLTPI</sequence>
<keyword evidence="3" id="KW-0812">Transmembrane</keyword>
<proteinExistence type="inferred from homology"/>
<feature type="compositionally biased region" description="Basic and acidic residues" evidence="2">
    <location>
        <begin position="10"/>
        <end position="27"/>
    </location>
</feature>
<feature type="region of interest" description="Disordered" evidence="2">
    <location>
        <begin position="1"/>
        <end position="27"/>
    </location>
</feature>
<feature type="domain" description="Aspartyl/asparaginy/proline hydroxylase" evidence="4">
    <location>
        <begin position="431"/>
        <end position="556"/>
    </location>
</feature>
<keyword evidence="6" id="KW-1185">Reference proteome</keyword>
<dbReference type="SUPFAM" id="SSF51197">
    <property type="entry name" value="Clavaminate synthase-like"/>
    <property type="match status" value="1"/>
</dbReference>
<evidence type="ECO:0000256" key="1">
    <source>
        <dbReference type="ARBA" id="ARBA00007730"/>
    </source>
</evidence>
<organism evidence="5 6">
    <name type="scientific">Tegillarca granosa</name>
    <name type="common">Malaysian cockle</name>
    <name type="synonym">Anadara granosa</name>
    <dbReference type="NCBI Taxonomy" id="220873"/>
    <lineage>
        <taxon>Eukaryota</taxon>
        <taxon>Metazoa</taxon>
        <taxon>Spiralia</taxon>
        <taxon>Lophotrochozoa</taxon>
        <taxon>Mollusca</taxon>
        <taxon>Bivalvia</taxon>
        <taxon>Autobranchia</taxon>
        <taxon>Pteriomorphia</taxon>
        <taxon>Arcoida</taxon>
        <taxon>Arcoidea</taxon>
        <taxon>Arcidae</taxon>
        <taxon>Tegillarca</taxon>
    </lineage>
</organism>
<feature type="compositionally biased region" description="Basic and acidic residues" evidence="2">
    <location>
        <begin position="158"/>
        <end position="195"/>
    </location>
</feature>
<dbReference type="InterPro" id="IPR007803">
    <property type="entry name" value="Asp/Arg/Pro-Hydrxlase"/>
</dbReference>
<keyword evidence="3" id="KW-0472">Membrane</keyword>
<feature type="compositionally biased region" description="Basic and acidic residues" evidence="2">
    <location>
        <begin position="225"/>
        <end position="243"/>
    </location>
</feature>
<evidence type="ECO:0000259" key="4">
    <source>
        <dbReference type="Pfam" id="PF05118"/>
    </source>
</evidence>
<feature type="transmembrane region" description="Helical" evidence="3">
    <location>
        <begin position="35"/>
        <end position="56"/>
    </location>
</feature>
<reference evidence="5 6" key="1">
    <citation type="submission" date="2022-12" db="EMBL/GenBank/DDBJ databases">
        <title>Chromosome-level genome of Tegillarca granosa.</title>
        <authorList>
            <person name="Kim J."/>
        </authorList>
    </citation>
    <scope>NUCLEOTIDE SEQUENCE [LARGE SCALE GENOMIC DNA]</scope>
    <source>
        <strain evidence="5">Teg-2019</strain>
        <tissue evidence="5">Adductor muscle</tissue>
    </source>
</reference>
<evidence type="ECO:0000313" key="5">
    <source>
        <dbReference type="EMBL" id="KAJ8322287.1"/>
    </source>
</evidence>
<keyword evidence="3" id="KW-1133">Transmembrane helix</keyword>
<dbReference type="Proteomes" id="UP001217089">
    <property type="component" value="Unassembled WGS sequence"/>
</dbReference>
<dbReference type="Gene3D" id="2.60.120.330">
    <property type="entry name" value="B-lactam Antibiotic, Isopenicillin N Synthase, Chain"/>
    <property type="match status" value="1"/>
</dbReference>
<name>A0ABQ9G1V0_TEGGR</name>
<dbReference type="PANTHER" id="PTHR12366:SF29">
    <property type="entry name" value="ASPARTYL BETA-HYDROXYLASE, ISOFORM L"/>
    <property type="match status" value="1"/>
</dbReference>
<feature type="compositionally biased region" description="Polar residues" evidence="2">
    <location>
        <begin position="118"/>
        <end position="137"/>
    </location>
</feature>
<evidence type="ECO:0000256" key="2">
    <source>
        <dbReference type="SAM" id="MobiDB-lite"/>
    </source>
</evidence>
<dbReference type="InterPro" id="IPR039038">
    <property type="entry name" value="ASPH"/>
</dbReference>
<comment type="similarity">
    <text evidence="1">Belongs to the aspartyl/asparaginyl beta-hydroxylase family.</text>
</comment>
<accession>A0ABQ9G1V0</accession>
<protein>
    <recommendedName>
        <fullName evidence="4">Aspartyl/asparaginy/proline hydroxylase domain-containing protein</fullName>
    </recommendedName>
</protein>